<dbReference type="RefSeq" id="WP_344754990.1">
    <property type="nucleotide sequence ID" value="NZ_BAABAE010000003.1"/>
</dbReference>
<evidence type="ECO:0000256" key="2">
    <source>
        <dbReference type="ARBA" id="ARBA00022741"/>
    </source>
</evidence>
<dbReference type="Gene3D" id="3.40.50.300">
    <property type="entry name" value="P-loop containing nucleotide triphosphate hydrolases"/>
    <property type="match status" value="1"/>
</dbReference>
<dbReference type="PANTHER" id="PTHR42781:SF4">
    <property type="entry name" value="SPERMIDINE_PUTRESCINE IMPORT ATP-BINDING PROTEIN POTA"/>
    <property type="match status" value="1"/>
</dbReference>
<keyword evidence="6" id="KW-1185">Reference proteome</keyword>
<accession>A0ABP7FH82</accession>
<proteinExistence type="predicted"/>
<dbReference type="SMART" id="SM00382">
    <property type="entry name" value="AAA"/>
    <property type="match status" value="1"/>
</dbReference>
<dbReference type="InterPro" id="IPR027417">
    <property type="entry name" value="P-loop_NTPase"/>
</dbReference>
<dbReference type="SUPFAM" id="SSF52540">
    <property type="entry name" value="P-loop containing nucleoside triphosphate hydrolases"/>
    <property type="match status" value="1"/>
</dbReference>
<dbReference type="PANTHER" id="PTHR42781">
    <property type="entry name" value="SPERMIDINE/PUTRESCINE IMPORT ATP-BINDING PROTEIN POTA"/>
    <property type="match status" value="1"/>
</dbReference>
<dbReference type="GO" id="GO:0005524">
    <property type="term" value="F:ATP binding"/>
    <property type="evidence" value="ECO:0007669"/>
    <property type="project" value="UniProtKB-KW"/>
</dbReference>
<dbReference type="Gene3D" id="2.40.50.100">
    <property type="match status" value="1"/>
</dbReference>
<evidence type="ECO:0000259" key="4">
    <source>
        <dbReference type="PROSITE" id="PS50893"/>
    </source>
</evidence>
<reference evidence="6" key="1">
    <citation type="journal article" date="2019" name="Int. J. Syst. Evol. Microbiol.">
        <title>The Global Catalogue of Microorganisms (GCM) 10K type strain sequencing project: providing services to taxonomists for standard genome sequencing and annotation.</title>
        <authorList>
            <consortium name="The Broad Institute Genomics Platform"/>
            <consortium name="The Broad Institute Genome Sequencing Center for Infectious Disease"/>
            <person name="Wu L."/>
            <person name="Ma J."/>
        </authorList>
    </citation>
    <scope>NUCLEOTIDE SEQUENCE [LARGE SCALE GENOMIC DNA]</scope>
    <source>
        <strain evidence="6">JCM 16949</strain>
    </source>
</reference>
<keyword evidence="1" id="KW-0813">Transport</keyword>
<dbReference type="Proteomes" id="UP001501004">
    <property type="component" value="Unassembled WGS sequence"/>
</dbReference>
<dbReference type="PROSITE" id="PS50893">
    <property type="entry name" value="ABC_TRANSPORTER_2"/>
    <property type="match status" value="1"/>
</dbReference>
<dbReference type="Pfam" id="PF00005">
    <property type="entry name" value="ABC_tran"/>
    <property type="match status" value="1"/>
</dbReference>
<dbReference type="InterPro" id="IPR017871">
    <property type="entry name" value="ABC_transporter-like_CS"/>
</dbReference>
<evidence type="ECO:0000256" key="3">
    <source>
        <dbReference type="ARBA" id="ARBA00022840"/>
    </source>
</evidence>
<dbReference type="Pfam" id="PF08402">
    <property type="entry name" value="TOBE_2"/>
    <property type="match status" value="1"/>
</dbReference>
<name>A0ABP7FH82_9MICO</name>
<dbReference type="EMBL" id="BAABAE010000003">
    <property type="protein sequence ID" value="GAA3739089.1"/>
    <property type="molecule type" value="Genomic_DNA"/>
</dbReference>
<dbReference type="InterPro" id="IPR003439">
    <property type="entry name" value="ABC_transporter-like_ATP-bd"/>
</dbReference>
<protein>
    <submittedName>
        <fullName evidence="5">ABC transporter ATP-binding protein</fullName>
    </submittedName>
</protein>
<evidence type="ECO:0000313" key="6">
    <source>
        <dbReference type="Proteomes" id="UP001501004"/>
    </source>
</evidence>
<gene>
    <name evidence="5" type="ORF">GCM10022239_13290</name>
</gene>
<dbReference type="PROSITE" id="PS00211">
    <property type="entry name" value="ABC_TRANSPORTER_1"/>
    <property type="match status" value="1"/>
</dbReference>
<dbReference type="InterPro" id="IPR003593">
    <property type="entry name" value="AAA+_ATPase"/>
</dbReference>
<comment type="caution">
    <text evidence="5">The sequence shown here is derived from an EMBL/GenBank/DDBJ whole genome shotgun (WGS) entry which is preliminary data.</text>
</comment>
<dbReference type="InterPro" id="IPR008995">
    <property type="entry name" value="Mo/tungstate-bd_C_term_dom"/>
</dbReference>
<organism evidence="5 6">
    <name type="scientific">Leifsonella bigeumensis</name>
    <dbReference type="NCBI Taxonomy" id="433643"/>
    <lineage>
        <taxon>Bacteria</taxon>
        <taxon>Bacillati</taxon>
        <taxon>Actinomycetota</taxon>
        <taxon>Actinomycetes</taxon>
        <taxon>Micrococcales</taxon>
        <taxon>Microbacteriaceae</taxon>
        <taxon>Leifsonella</taxon>
    </lineage>
</organism>
<feature type="domain" description="ABC transporter" evidence="4">
    <location>
        <begin position="6"/>
        <end position="245"/>
    </location>
</feature>
<dbReference type="InterPro" id="IPR050093">
    <property type="entry name" value="ABC_SmlMolc_Importer"/>
</dbReference>
<evidence type="ECO:0000256" key="1">
    <source>
        <dbReference type="ARBA" id="ARBA00022448"/>
    </source>
</evidence>
<evidence type="ECO:0000313" key="5">
    <source>
        <dbReference type="EMBL" id="GAA3739089.1"/>
    </source>
</evidence>
<dbReference type="InterPro" id="IPR013611">
    <property type="entry name" value="Transp-assoc_OB_typ2"/>
</dbReference>
<keyword evidence="3 5" id="KW-0067">ATP-binding</keyword>
<keyword evidence="2" id="KW-0547">Nucleotide-binding</keyword>
<sequence length="375" mass="40766">MNAASIRLNSVSKSFGPDVHAVQDVSLTIEPGSLVTLLGPSGSGKTTILRSIAGFEDISSGEILIDGESIAATPTHRRQLGMVAQDYALFPHMTVRDNLAFGIRSSRRARRERSRLSSGQVAERVDRMLALVGLDGFQARRPQQLSGGQKQRVALARALVTDPRVLLLDEPFAALDKHLREQLQIEVRRIQQEVGITTVFVTHDQGEALSMSDHVAVLNRGRLEQYATPLEIYDEPATRFVAEFVGRINLLDGVVASGNAGRTDVVLADGSRIALEGGRETPAGERVQLSVRPERIRLTHASERHDDGLNTIMGVVKTVVYLGDRIDVTMNTIVGEIAANVPRDRSGDTEFADGDHVRIQFAYGAGTVLPDLLPS</sequence>
<dbReference type="SUPFAM" id="SSF50331">
    <property type="entry name" value="MOP-like"/>
    <property type="match status" value="1"/>
</dbReference>